<evidence type="ECO:0000256" key="3">
    <source>
        <dbReference type="ARBA" id="ARBA00023002"/>
    </source>
</evidence>
<dbReference type="Pfam" id="PF08240">
    <property type="entry name" value="ADH_N"/>
    <property type="match status" value="1"/>
</dbReference>
<protein>
    <recommendedName>
        <fullName evidence="4">Alcohol dehydrogenase-like N-terminal domain-containing protein</fullName>
    </recommendedName>
</protein>
<dbReference type="EMBL" id="CP144751">
    <property type="protein sequence ID" value="WVZ83368.1"/>
    <property type="molecule type" value="Genomic_DNA"/>
</dbReference>
<evidence type="ECO:0000256" key="1">
    <source>
        <dbReference type="ARBA" id="ARBA00022723"/>
    </source>
</evidence>
<sequence>MASEPEHGNCNSWAARDPSGVLSPYKFSRRHEIAGVVTEIGSDVKDFKVGDHVGVGTYVNSCRDCENCSSSLENHCPKRVFTFNSIYTDGTVTKGGYSSHIMVHERYCFKIPDGYPLAKAAPLLCVGVTVYAPMVQHNMNQQPGKSLGVIGLGGLGHMVVKFGKAFGLKVTVGMSTRRVSVW</sequence>
<dbReference type="Proteomes" id="UP001341281">
    <property type="component" value="Chromosome 07"/>
</dbReference>
<keyword evidence="6" id="KW-1185">Reference proteome</keyword>
<name>A0AAQ3X274_PASNO</name>
<dbReference type="PANTHER" id="PTHR42683">
    <property type="entry name" value="ALDEHYDE REDUCTASE"/>
    <property type="match status" value="1"/>
</dbReference>
<dbReference type="Gene3D" id="3.40.50.720">
    <property type="entry name" value="NAD(P)-binding Rossmann-like Domain"/>
    <property type="match status" value="1"/>
</dbReference>
<reference evidence="5 6" key="1">
    <citation type="submission" date="2024-02" db="EMBL/GenBank/DDBJ databases">
        <title>High-quality chromosome-scale genome assembly of Pensacola bahiagrass (Paspalum notatum Flugge var. saurae).</title>
        <authorList>
            <person name="Vega J.M."/>
            <person name="Podio M."/>
            <person name="Orjuela J."/>
            <person name="Siena L.A."/>
            <person name="Pessino S.C."/>
            <person name="Combes M.C."/>
            <person name="Mariac C."/>
            <person name="Albertini E."/>
            <person name="Pupilli F."/>
            <person name="Ortiz J.P.A."/>
            <person name="Leblanc O."/>
        </authorList>
    </citation>
    <scope>NUCLEOTIDE SEQUENCE [LARGE SCALE GENOMIC DNA]</scope>
    <source>
        <strain evidence="5">R1</strain>
        <tissue evidence="5">Leaf</tissue>
    </source>
</reference>
<dbReference type="InterPro" id="IPR011032">
    <property type="entry name" value="GroES-like_sf"/>
</dbReference>
<evidence type="ECO:0000313" key="6">
    <source>
        <dbReference type="Proteomes" id="UP001341281"/>
    </source>
</evidence>
<dbReference type="SUPFAM" id="SSF50129">
    <property type="entry name" value="GroES-like"/>
    <property type="match status" value="1"/>
</dbReference>
<proteinExistence type="predicted"/>
<dbReference type="InterPro" id="IPR036291">
    <property type="entry name" value="NAD(P)-bd_dom_sf"/>
</dbReference>
<accession>A0AAQ3X274</accession>
<evidence type="ECO:0000259" key="4">
    <source>
        <dbReference type="Pfam" id="PF08240"/>
    </source>
</evidence>
<evidence type="ECO:0000313" key="5">
    <source>
        <dbReference type="EMBL" id="WVZ83368.1"/>
    </source>
</evidence>
<organism evidence="5 6">
    <name type="scientific">Paspalum notatum var. saurae</name>
    <dbReference type="NCBI Taxonomy" id="547442"/>
    <lineage>
        <taxon>Eukaryota</taxon>
        <taxon>Viridiplantae</taxon>
        <taxon>Streptophyta</taxon>
        <taxon>Embryophyta</taxon>
        <taxon>Tracheophyta</taxon>
        <taxon>Spermatophyta</taxon>
        <taxon>Magnoliopsida</taxon>
        <taxon>Liliopsida</taxon>
        <taxon>Poales</taxon>
        <taxon>Poaceae</taxon>
        <taxon>PACMAD clade</taxon>
        <taxon>Panicoideae</taxon>
        <taxon>Andropogonodae</taxon>
        <taxon>Paspaleae</taxon>
        <taxon>Paspalinae</taxon>
        <taxon>Paspalum</taxon>
    </lineage>
</organism>
<dbReference type="InterPro" id="IPR013154">
    <property type="entry name" value="ADH-like_N"/>
</dbReference>
<dbReference type="AlphaFoldDB" id="A0AAQ3X274"/>
<keyword evidence="1" id="KW-0479">Metal-binding</keyword>
<keyword evidence="3" id="KW-0560">Oxidoreductase</keyword>
<dbReference type="InterPro" id="IPR047109">
    <property type="entry name" value="CAD-like"/>
</dbReference>
<dbReference type="Gene3D" id="3.90.180.10">
    <property type="entry name" value="Medium-chain alcohol dehydrogenases, catalytic domain"/>
    <property type="match status" value="1"/>
</dbReference>
<keyword evidence="2" id="KW-0862">Zinc</keyword>
<gene>
    <name evidence="5" type="ORF">U9M48_030526</name>
</gene>
<dbReference type="GO" id="GO:0046872">
    <property type="term" value="F:metal ion binding"/>
    <property type="evidence" value="ECO:0007669"/>
    <property type="project" value="UniProtKB-KW"/>
</dbReference>
<evidence type="ECO:0000256" key="2">
    <source>
        <dbReference type="ARBA" id="ARBA00022833"/>
    </source>
</evidence>
<dbReference type="SUPFAM" id="SSF51735">
    <property type="entry name" value="NAD(P)-binding Rossmann-fold domains"/>
    <property type="match status" value="1"/>
</dbReference>
<dbReference type="GO" id="GO:0016616">
    <property type="term" value="F:oxidoreductase activity, acting on the CH-OH group of donors, NAD or NADP as acceptor"/>
    <property type="evidence" value="ECO:0007669"/>
    <property type="project" value="InterPro"/>
</dbReference>
<feature type="domain" description="Alcohol dehydrogenase-like N-terminal" evidence="4">
    <location>
        <begin position="27"/>
        <end position="113"/>
    </location>
</feature>